<reference evidence="1" key="1">
    <citation type="submission" date="2021-01" db="EMBL/GenBank/DDBJ databases">
        <authorList>
            <person name="Corre E."/>
            <person name="Pelletier E."/>
            <person name="Niang G."/>
            <person name="Scheremetjew M."/>
            <person name="Finn R."/>
            <person name="Kale V."/>
            <person name="Holt S."/>
            <person name="Cochrane G."/>
            <person name="Meng A."/>
            <person name="Brown T."/>
            <person name="Cohen L."/>
        </authorList>
    </citation>
    <scope>NUCLEOTIDE SEQUENCE</scope>
    <source>
        <strain evidence="1">SPMC142</strain>
    </source>
</reference>
<dbReference type="EMBL" id="HBIQ01044231">
    <property type="protein sequence ID" value="CAE0554429.1"/>
    <property type="molecule type" value="Transcribed_RNA"/>
</dbReference>
<sequence>MDSLRAKVDAAATRLREQYKVVGEKAAQAVKQPKRSQYQSVQTSEVDSDTVFSIDDSDGTHIEFNLARLNAQHAELLRQAKRSISATESQVRWLRDERLQHEQSLQKLHEEYKTDGIIPLDVDSPIRGGIRRKTFKKCRGMCVIL</sequence>
<accession>A0A7S3SGV7</accession>
<name>A0A7S3SGV7_9SPIT</name>
<gene>
    <name evidence="1" type="ORF">SACU0126_LOCUS14103</name>
</gene>
<evidence type="ECO:0000313" key="1">
    <source>
        <dbReference type="EMBL" id="CAE0554429.1"/>
    </source>
</evidence>
<proteinExistence type="predicted"/>
<dbReference type="AlphaFoldDB" id="A0A7S3SGV7"/>
<organism evidence="1">
    <name type="scientific">Strombidinopsis acuminata</name>
    <dbReference type="NCBI Taxonomy" id="141414"/>
    <lineage>
        <taxon>Eukaryota</taxon>
        <taxon>Sar</taxon>
        <taxon>Alveolata</taxon>
        <taxon>Ciliophora</taxon>
        <taxon>Intramacronucleata</taxon>
        <taxon>Spirotrichea</taxon>
        <taxon>Choreotrichia</taxon>
        <taxon>Choreotrichida</taxon>
        <taxon>Strombidinopsidae</taxon>
        <taxon>Strombidinopsis</taxon>
    </lineage>
</organism>
<protein>
    <submittedName>
        <fullName evidence="1">Uncharacterized protein</fullName>
    </submittedName>
</protein>